<keyword evidence="2" id="KW-1185">Reference proteome</keyword>
<evidence type="ECO:0000313" key="1">
    <source>
        <dbReference type="EMBL" id="WZB86647.1"/>
    </source>
</evidence>
<reference evidence="1 2" key="1">
    <citation type="submission" date="2024-04" db="EMBL/GenBank/DDBJ databases">
        <title>Okeanomitos corallinicola gen. &amp; sp. nov. (Nostocales, Cyanobacteria), a new toxic marine heterocyst-forming cyanobacterium from a coral reef.</title>
        <authorList>
            <person name="Li H."/>
            <person name="Li R."/>
            <person name="Kang J."/>
            <person name="Hii K.S."/>
            <person name="Mohamed H.F."/>
            <person name="Xu X."/>
            <person name="Luo Z."/>
        </authorList>
    </citation>
    <scope>NUCLEOTIDE SEQUENCE [LARGE SCALE GENOMIC DNA]</scope>
    <source>
        <strain evidence="1 2">TIOX110</strain>
    </source>
</reference>
<dbReference type="Pfam" id="PF11103">
    <property type="entry name" value="DUF2887"/>
    <property type="match status" value="1"/>
</dbReference>
<name>A0ABZ2UNT5_9CYAN</name>
<dbReference type="InterPro" id="IPR010106">
    <property type="entry name" value="RpnA"/>
</dbReference>
<gene>
    <name evidence="1" type="ORF">WJM97_14730</name>
</gene>
<dbReference type="PANTHER" id="PTHR35586">
    <property type="entry name" value="SLL1691 PROTEIN"/>
    <property type="match status" value="1"/>
</dbReference>
<organism evidence="1 2">
    <name type="scientific">Okeanomitos corallinicola TIOX110</name>
    <dbReference type="NCBI Taxonomy" id="3133117"/>
    <lineage>
        <taxon>Bacteria</taxon>
        <taxon>Bacillati</taxon>
        <taxon>Cyanobacteriota</taxon>
        <taxon>Cyanophyceae</taxon>
        <taxon>Nostocales</taxon>
        <taxon>Aphanizomenonaceae</taxon>
        <taxon>Okeanomitos</taxon>
    </lineage>
</organism>
<dbReference type="RefSeq" id="WP_353929561.1">
    <property type="nucleotide sequence ID" value="NZ_CP150886.1"/>
</dbReference>
<sequence>MKTDTIFYTLLQNLPSVLFELLEKPPQLATHYEFSSVEIKELARRIDGVFLPKIEYPEDPIYFVEVQFQNDDDLYWRLITEVFLYLNQYKPNKKWQAVVLWAKRSLDPGIPFAYQTSLQNGQIHVIYLDELTDTSSSIGLGIIKLVVSPEDEAVETARSLISLVQQADADKSRYLLELVERMLIYKFSTYTRQELEAMFGLTEWRQTRFYQEVKEEVQEETKLQTKLETIPLMLAEGITVEQIARVLQLDIEKVQQFIKTQGRKES</sequence>
<accession>A0ABZ2UNT5</accession>
<dbReference type="EMBL" id="CP150886">
    <property type="protein sequence ID" value="WZB86647.1"/>
    <property type="molecule type" value="Genomic_DNA"/>
</dbReference>
<dbReference type="InterPro" id="IPR022573">
    <property type="entry name" value="DUF2887"/>
</dbReference>
<dbReference type="NCBIfam" id="TIGR01784">
    <property type="entry name" value="T_den_put_tspse"/>
    <property type="match status" value="1"/>
</dbReference>
<proteinExistence type="predicted"/>
<protein>
    <submittedName>
        <fullName evidence="1">Rpn family recombination-promoting nuclease/putative transposase</fullName>
    </submittedName>
</protein>
<evidence type="ECO:0000313" key="2">
    <source>
        <dbReference type="Proteomes" id="UP001483337"/>
    </source>
</evidence>
<dbReference type="Proteomes" id="UP001483337">
    <property type="component" value="Chromosome"/>
</dbReference>
<dbReference type="PANTHER" id="PTHR35586:SF2">
    <property type="entry name" value="SLL1542 PROTEIN"/>
    <property type="match status" value="1"/>
</dbReference>